<proteinExistence type="predicted"/>
<reference evidence="2" key="1">
    <citation type="journal article" date="2022" name="Mol. Ecol. Resour.">
        <title>The genomes of chicory, endive, great burdock and yacon provide insights into Asteraceae palaeo-polyploidization history and plant inulin production.</title>
        <authorList>
            <person name="Fan W."/>
            <person name="Wang S."/>
            <person name="Wang H."/>
            <person name="Wang A."/>
            <person name="Jiang F."/>
            <person name="Liu H."/>
            <person name="Zhao H."/>
            <person name="Xu D."/>
            <person name="Zhang Y."/>
        </authorList>
    </citation>
    <scope>NUCLEOTIDE SEQUENCE [LARGE SCALE GENOMIC DNA]</scope>
    <source>
        <strain evidence="2">cv. Yunnan</strain>
    </source>
</reference>
<protein>
    <submittedName>
        <fullName evidence="1">Uncharacterized protein</fullName>
    </submittedName>
</protein>
<organism evidence="1 2">
    <name type="scientific">Smallanthus sonchifolius</name>
    <dbReference type="NCBI Taxonomy" id="185202"/>
    <lineage>
        <taxon>Eukaryota</taxon>
        <taxon>Viridiplantae</taxon>
        <taxon>Streptophyta</taxon>
        <taxon>Embryophyta</taxon>
        <taxon>Tracheophyta</taxon>
        <taxon>Spermatophyta</taxon>
        <taxon>Magnoliopsida</taxon>
        <taxon>eudicotyledons</taxon>
        <taxon>Gunneridae</taxon>
        <taxon>Pentapetalae</taxon>
        <taxon>asterids</taxon>
        <taxon>campanulids</taxon>
        <taxon>Asterales</taxon>
        <taxon>Asteraceae</taxon>
        <taxon>Asteroideae</taxon>
        <taxon>Heliantheae alliance</taxon>
        <taxon>Millerieae</taxon>
        <taxon>Smallanthus</taxon>
    </lineage>
</organism>
<evidence type="ECO:0000313" key="2">
    <source>
        <dbReference type="Proteomes" id="UP001056120"/>
    </source>
</evidence>
<keyword evidence="2" id="KW-1185">Reference proteome</keyword>
<accession>A0ACB9GTB7</accession>
<evidence type="ECO:0000313" key="1">
    <source>
        <dbReference type="EMBL" id="KAI3786286.1"/>
    </source>
</evidence>
<reference evidence="1 2" key="2">
    <citation type="journal article" date="2022" name="Mol. Ecol. Resour.">
        <title>The genomes of chicory, endive, great burdock and yacon provide insights into Asteraceae paleo-polyploidization history and plant inulin production.</title>
        <authorList>
            <person name="Fan W."/>
            <person name="Wang S."/>
            <person name="Wang H."/>
            <person name="Wang A."/>
            <person name="Jiang F."/>
            <person name="Liu H."/>
            <person name="Zhao H."/>
            <person name="Xu D."/>
            <person name="Zhang Y."/>
        </authorList>
    </citation>
    <scope>NUCLEOTIDE SEQUENCE [LARGE SCALE GENOMIC DNA]</scope>
    <source>
        <strain evidence="2">cv. Yunnan</strain>
        <tissue evidence="1">Leaves</tissue>
    </source>
</reference>
<sequence>MKSLEKSWRWRRLQEHCFGVGAEVVHSPRTLTVVDPSSTNDIYVIEIHHRMMDLSDENKNIPERDMNVGVLEAEEEAAVDAATKAEAYMSLEREVLKTEGLRMASVIKERDAEIERLQREKEVMDAEKELILSMGVVNNAMNDNGYAAGLAAGYDYALNKRIPLADVPDLLTDLKAAVNAVVAAFDVIHIPHYRPSFCFGRHTY</sequence>
<gene>
    <name evidence="1" type="ORF">L1987_39864</name>
</gene>
<name>A0ACB9GTB7_9ASTR</name>
<dbReference type="Proteomes" id="UP001056120">
    <property type="component" value="Linkage Group LG13"/>
</dbReference>
<dbReference type="EMBL" id="CM042030">
    <property type="protein sequence ID" value="KAI3786286.1"/>
    <property type="molecule type" value="Genomic_DNA"/>
</dbReference>
<comment type="caution">
    <text evidence="1">The sequence shown here is derived from an EMBL/GenBank/DDBJ whole genome shotgun (WGS) entry which is preliminary data.</text>
</comment>